<evidence type="ECO:0000313" key="4">
    <source>
        <dbReference type="Proteomes" id="UP001165427"/>
    </source>
</evidence>
<evidence type="ECO:0000313" key="3">
    <source>
        <dbReference type="EMBL" id="MCJ8500515.1"/>
    </source>
</evidence>
<proteinExistence type="predicted"/>
<keyword evidence="2" id="KW-0472">Membrane</keyword>
<dbReference type="AlphaFoldDB" id="A0AA41R3T9"/>
<keyword evidence="4" id="KW-1185">Reference proteome</keyword>
<comment type="caution">
    <text evidence="3">The sequence shown here is derived from an EMBL/GenBank/DDBJ whole genome shotgun (WGS) entry which is preliminary data.</text>
</comment>
<reference evidence="3" key="1">
    <citation type="submission" date="2022-04" db="EMBL/GenBank/DDBJ databases">
        <title>Desulfatitalea alkaliphila sp. nov., a novel anaerobic sulfate-reducing bacterium isolated from terrestrial mud volcano, Taman Peninsula, Russia.</title>
        <authorList>
            <person name="Khomyakova M.A."/>
            <person name="Merkel A.Y."/>
            <person name="Slobodkin A.I."/>
        </authorList>
    </citation>
    <scope>NUCLEOTIDE SEQUENCE</scope>
    <source>
        <strain evidence="3">M08but</strain>
    </source>
</reference>
<gene>
    <name evidence="3" type="ORF">MRX98_08020</name>
</gene>
<accession>A0AA41R3T9</accession>
<dbReference type="Proteomes" id="UP001165427">
    <property type="component" value="Unassembled WGS sequence"/>
</dbReference>
<evidence type="ECO:0000256" key="2">
    <source>
        <dbReference type="SAM" id="Phobius"/>
    </source>
</evidence>
<dbReference type="RefSeq" id="WP_246905119.1">
    <property type="nucleotide sequence ID" value="NZ_JALJRB010000007.1"/>
</dbReference>
<feature type="coiled-coil region" evidence="1">
    <location>
        <begin position="82"/>
        <end position="149"/>
    </location>
</feature>
<keyword evidence="2" id="KW-1133">Transmembrane helix</keyword>
<keyword evidence="1" id="KW-0175">Coiled coil</keyword>
<organism evidence="3 4">
    <name type="scientific">Desulfatitalea alkaliphila</name>
    <dbReference type="NCBI Taxonomy" id="2929485"/>
    <lineage>
        <taxon>Bacteria</taxon>
        <taxon>Pseudomonadati</taxon>
        <taxon>Thermodesulfobacteriota</taxon>
        <taxon>Desulfobacteria</taxon>
        <taxon>Desulfobacterales</taxon>
        <taxon>Desulfosarcinaceae</taxon>
        <taxon>Desulfatitalea</taxon>
    </lineage>
</organism>
<sequence length="155" mass="17553">MGIVLKITAFTLLFLLVLFGAIADLPMMQARWHLDTWLGSLDRILYIRLAGLLGLVMACLWAWGYKRRFEASHKFRRSKEVLAQAEAAADGKRQALARMEEQLKATFAAKEDALQNTLAEAKREHAQQLQSLREQNLQLKDAVSKLMTKLKNKAG</sequence>
<protein>
    <submittedName>
        <fullName evidence="3">Uncharacterized protein</fullName>
    </submittedName>
</protein>
<feature type="transmembrane region" description="Helical" evidence="2">
    <location>
        <begin position="47"/>
        <end position="65"/>
    </location>
</feature>
<keyword evidence="2" id="KW-0812">Transmembrane</keyword>
<name>A0AA41R3T9_9BACT</name>
<evidence type="ECO:0000256" key="1">
    <source>
        <dbReference type="SAM" id="Coils"/>
    </source>
</evidence>
<dbReference type="EMBL" id="JALJRB010000007">
    <property type="protein sequence ID" value="MCJ8500515.1"/>
    <property type="molecule type" value="Genomic_DNA"/>
</dbReference>